<evidence type="ECO:0000259" key="1">
    <source>
        <dbReference type="Pfam" id="PF03551"/>
    </source>
</evidence>
<keyword evidence="3" id="KW-1185">Reference proteome</keyword>
<evidence type="ECO:0000313" key="2">
    <source>
        <dbReference type="EMBL" id="ABY21923.1"/>
    </source>
</evidence>
<dbReference type="InterPro" id="IPR036390">
    <property type="entry name" value="WH_DNA-bd_sf"/>
</dbReference>
<protein>
    <submittedName>
        <fullName evidence="2">Transcriptional regulator, PadR family</fullName>
    </submittedName>
</protein>
<evidence type="ECO:0000313" key="3">
    <source>
        <dbReference type="Proteomes" id="UP000002007"/>
    </source>
</evidence>
<sequence>MSEAAAFKPSPLALAILGLLEIEPMHPYKIQQLIKLWGKDEFINVGQRASLYKMIARLKDAGLIAEEQTSRDSSYPEKTSYTVTAAGSAASKAWVLEMLSMPRNEYPEFPAALSFMMILNPGQVAEALRARRVAVQGLVEKFDRNLAAVHEIPVAARAALIESEFARVLAVAERDWLDVVIADFAADKILWPQI</sequence>
<dbReference type="SUPFAM" id="SSF46785">
    <property type="entry name" value="Winged helix' DNA-binding domain"/>
    <property type="match status" value="1"/>
</dbReference>
<dbReference type="EMBL" id="CP000910">
    <property type="protein sequence ID" value="ABY21923.1"/>
    <property type="molecule type" value="Genomic_DNA"/>
</dbReference>
<reference evidence="3" key="1">
    <citation type="journal article" date="2008" name="J. Bacteriol.">
        <title>Genome sequence of the fish pathogen Renibacterium salmoninarum suggests reductive evolution away from an environmental Arthrobacter ancestor.</title>
        <authorList>
            <person name="Wiens G.D."/>
            <person name="Rockey D.D."/>
            <person name="Wu Z."/>
            <person name="Chang J."/>
            <person name="Levy R."/>
            <person name="Crane S."/>
            <person name="Chen D.S."/>
            <person name="Capri G.R."/>
            <person name="Burnett J.R."/>
            <person name="Sudheesh P.S."/>
            <person name="Schipma M.J."/>
            <person name="Burd H."/>
            <person name="Bhattacharyya A."/>
            <person name="Rhodes L.D."/>
            <person name="Kaul R."/>
            <person name="Strom M.S."/>
        </authorList>
    </citation>
    <scope>NUCLEOTIDE SEQUENCE [LARGE SCALE GENOMIC DNA]</scope>
    <source>
        <strain evidence="3">ATCC 33209 / DSM 20767 / JCM 11484 / NBRC 15589 / NCIMB 2235</strain>
    </source>
</reference>
<dbReference type="PANTHER" id="PTHR33169:SF27">
    <property type="entry name" value="TRANSCRIPTIONAL REGULATOR PADR FAMILY PROTEIN"/>
    <property type="match status" value="1"/>
</dbReference>
<dbReference type="HOGENOM" id="CLU_089258_4_0_11"/>
<dbReference type="InterPro" id="IPR005149">
    <property type="entry name" value="Tscrpt_reg_PadR_N"/>
</dbReference>
<dbReference type="AlphaFoldDB" id="A9WLA2"/>
<accession>A9WLA2</accession>
<name>A9WLA2_RENSM</name>
<dbReference type="Proteomes" id="UP000002007">
    <property type="component" value="Chromosome"/>
</dbReference>
<feature type="domain" description="Transcription regulator PadR N-terminal" evidence="1">
    <location>
        <begin position="16"/>
        <end position="90"/>
    </location>
</feature>
<dbReference type="RefSeq" id="WP_012243631.1">
    <property type="nucleotide sequence ID" value="NC_010168.1"/>
</dbReference>
<dbReference type="Pfam" id="PF03551">
    <property type="entry name" value="PadR"/>
    <property type="match status" value="1"/>
</dbReference>
<dbReference type="KEGG" id="rsa:RSal33209_0167"/>
<dbReference type="STRING" id="288705.RSal33209_0167"/>
<dbReference type="InterPro" id="IPR036388">
    <property type="entry name" value="WH-like_DNA-bd_sf"/>
</dbReference>
<gene>
    <name evidence="2" type="ordered locus">RSal33209_0167</name>
</gene>
<dbReference type="PANTHER" id="PTHR33169">
    <property type="entry name" value="PADR-FAMILY TRANSCRIPTIONAL REGULATOR"/>
    <property type="match status" value="1"/>
</dbReference>
<dbReference type="eggNOG" id="COG1695">
    <property type="taxonomic scope" value="Bacteria"/>
</dbReference>
<organism evidence="2 3">
    <name type="scientific">Renibacterium salmoninarum (strain ATCC 33209 / DSM 20767 / JCM 11484 / NBRC 15589 / NCIMB 2235)</name>
    <dbReference type="NCBI Taxonomy" id="288705"/>
    <lineage>
        <taxon>Bacteria</taxon>
        <taxon>Bacillati</taxon>
        <taxon>Actinomycetota</taxon>
        <taxon>Actinomycetes</taxon>
        <taxon>Micrococcales</taxon>
        <taxon>Micrococcaceae</taxon>
        <taxon>Renibacterium</taxon>
    </lineage>
</organism>
<dbReference type="InterPro" id="IPR052509">
    <property type="entry name" value="Metal_resp_DNA-bind_regulator"/>
</dbReference>
<dbReference type="Gene3D" id="1.10.10.10">
    <property type="entry name" value="Winged helix-like DNA-binding domain superfamily/Winged helix DNA-binding domain"/>
    <property type="match status" value="1"/>
</dbReference>
<proteinExistence type="predicted"/>